<dbReference type="PROSITE" id="PS50850">
    <property type="entry name" value="MFS"/>
    <property type="match status" value="1"/>
</dbReference>
<keyword evidence="3 6" id="KW-1133">Transmembrane helix</keyword>
<protein>
    <submittedName>
        <fullName evidence="8">MFS transporter</fullName>
    </submittedName>
</protein>
<feature type="transmembrane region" description="Helical" evidence="6">
    <location>
        <begin position="77"/>
        <end position="95"/>
    </location>
</feature>
<dbReference type="InterPro" id="IPR020846">
    <property type="entry name" value="MFS_dom"/>
</dbReference>
<dbReference type="RefSeq" id="WP_342025059.1">
    <property type="nucleotide sequence ID" value="NZ_CP151657.1"/>
</dbReference>
<feature type="transmembrane region" description="Helical" evidence="6">
    <location>
        <begin position="366"/>
        <end position="388"/>
    </location>
</feature>
<sequence length="554" mass="56171">MSASTVLAARRQSTVRWASALVGGPGELLDFLIPLWAGAALGLDSFLIGALVASELVVSFAARYPAGILADRWERRYIAGIGAALYALSCVGYAFSEGPALAFLSAVLGGIGGALFWVAARAIVSESITNDSGAYATLLSWQETGSWIAFVAGMTLLGSIDYRGVFLAAAAACATAAVALALTAGLPSTPSGGAPPSADSPSSAPPSAPLYPDRLRPMVLATAVTSLAEAAVGLLLLLHLQQAFDLDVISIALVFLPGAIAVAVLPGPAHRLVLRIGRRRVAATAALASASFAAALAFAPSPLWIAVLWVLSGAAWAAIIPIEQAVIAETAGVHAGRGFGMYESASLAGAAAGTLLAGFAYGTASWTAACLIFAAVIAAGAVITPWAIRRSGVDDRPSAGAPLLPHALPAVPVPAAPDSLEAPASLEAATAPEPAPTQAPARAPADPVSDSQVPAEEPAVSPHDARSRWSDLGWHTALFAAAQLVLVLIGLSWLADLAASGDMGSFLASGGSSGTEGLGNFFYHAGKIWVIVFLVDVAWTALTGTRPRESDRGR</sequence>
<feature type="transmembrane region" description="Helical" evidence="6">
    <location>
        <begin position="281"/>
        <end position="299"/>
    </location>
</feature>
<feature type="transmembrane region" description="Helical" evidence="6">
    <location>
        <begin position="101"/>
        <end position="124"/>
    </location>
</feature>
<gene>
    <name evidence="8" type="ORF">AAE021_07870</name>
</gene>
<evidence type="ECO:0000256" key="1">
    <source>
        <dbReference type="ARBA" id="ARBA00004651"/>
    </source>
</evidence>
<accession>A0ABZ2ZZA2</accession>
<comment type="subcellular location">
    <subcellularLocation>
        <location evidence="1">Cell membrane</location>
        <topology evidence="1">Multi-pass membrane protein</topology>
    </subcellularLocation>
</comment>
<feature type="domain" description="Major facilitator superfamily (MFS) profile" evidence="7">
    <location>
        <begin position="1"/>
        <end position="392"/>
    </location>
</feature>
<feature type="transmembrane region" description="Helical" evidence="6">
    <location>
        <begin position="305"/>
        <end position="327"/>
    </location>
</feature>
<evidence type="ECO:0000256" key="2">
    <source>
        <dbReference type="ARBA" id="ARBA00022692"/>
    </source>
</evidence>
<feature type="transmembrane region" description="Helical" evidence="6">
    <location>
        <begin position="472"/>
        <end position="495"/>
    </location>
</feature>
<name>A0ABZ2ZZA2_9MICC</name>
<dbReference type="InterPro" id="IPR011701">
    <property type="entry name" value="MFS"/>
</dbReference>
<feature type="region of interest" description="Disordered" evidence="5">
    <location>
        <begin position="427"/>
        <end position="466"/>
    </location>
</feature>
<evidence type="ECO:0000313" key="8">
    <source>
        <dbReference type="EMBL" id="WZP17464.1"/>
    </source>
</evidence>
<organism evidence="8 9">
    <name type="scientific">Arthrobacter citreus</name>
    <dbReference type="NCBI Taxonomy" id="1670"/>
    <lineage>
        <taxon>Bacteria</taxon>
        <taxon>Bacillati</taxon>
        <taxon>Actinomycetota</taxon>
        <taxon>Actinomycetes</taxon>
        <taxon>Micrococcales</taxon>
        <taxon>Micrococcaceae</taxon>
        <taxon>Arthrobacter</taxon>
    </lineage>
</organism>
<dbReference type="Proteomes" id="UP001448858">
    <property type="component" value="Chromosome"/>
</dbReference>
<evidence type="ECO:0000256" key="3">
    <source>
        <dbReference type="ARBA" id="ARBA00022989"/>
    </source>
</evidence>
<dbReference type="Pfam" id="PF07690">
    <property type="entry name" value="MFS_1"/>
    <property type="match status" value="2"/>
</dbReference>
<evidence type="ECO:0000256" key="5">
    <source>
        <dbReference type="SAM" id="MobiDB-lite"/>
    </source>
</evidence>
<feature type="compositionally biased region" description="Low complexity" evidence="5">
    <location>
        <begin position="427"/>
        <end position="447"/>
    </location>
</feature>
<dbReference type="InterPro" id="IPR052714">
    <property type="entry name" value="MFS_Exporter"/>
</dbReference>
<feature type="transmembrane region" description="Helical" evidence="6">
    <location>
        <begin position="339"/>
        <end position="360"/>
    </location>
</feature>
<dbReference type="InterPro" id="IPR036259">
    <property type="entry name" value="MFS_trans_sf"/>
</dbReference>
<dbReference type="Gene3D" id="1.20.1250.20">
    <property type="entry name" value="MFS general substrate transporter like domains"/>
    <property type="match status" value="2"/>
</dbReference>
<keyword evidence="4 6" id="KW-0472">Membrane</keyword>
<evidence type="ECO:0000259" key="7">
    <source>
        <dbReference type="PROSITE" id="PS50850"/>
    </source>
</evidence>
<proteinExistence type="predicted"/>
<dbReference type="EMBL" id="CP151657">
    <property type="protein sequence ID" value="WZP17464.1"/>
    <property type="molecule type" value="Genomic_DNA"/>
</dbReference>
<evidence type="ECO:0000256" key="4">
    <source>
        <dbReference type="ARBA" id="ARBA00023136"/>
    </source>
</evidence>
<keyword evidence="2 6" id="KW-0812">Transmembrane</keyword>
<reference evidence="8 9" key="1">
    <citation type="submission" date="2024-04" db="EMBL/GenBank/DDBJ databases">
        <title>Arthrobacter sp. from Plains bison fecal sample.</title>
        <authorList>
            <person name="Ruzzini A."/>
        </authorList>
    </citation>
    <scope>NUCLEOTIDE SEQUENCE [LARGE SCALE GENOMIC DNA]</scope>
    <source>
        <strain evidence="8 9">EINP1</strain>
    </source>
</reference>
<feature type="transmembrane region" description="Helical" evidence="6">
    <location>
        <begin position="246"/>
        <end position="269"/>
    </location>
</feature>
<dbReference type="PANTHER" id="PTHR23531:SF1">
    <property type="entry name" value="QUINOLENE RESISTANCE PROTEIN NORA"/>
    <property type="match status" value="1"/>
</dbReference>
<dbReference type="PANTHER" id="PTHR23531">
    <property type="entry name" value="QUINOLENE RESISTANCE PROTEIN NORA"/>
    <property type="match status" value="1"/>
</dbReference>
<keyword evidence="9" id="KW-1185">Reference proteome</keyword>
<dbReference type="SUPFAM" id="SSF103473">
    <property type="entry name" value="MFS general substrate transporter"/>
    <property type="match status" value="1"/>
</dbReference>
<evidence type="ECO:0000256" key="6">
    <source>
        <dbReference type="SAM" id="Phobius"/>
    </source>
</evidence>
<evidence type="ECO:0000313" key="9">
    <source>
        <dbReference type="Proteomes" id="UP001448858"/>
    </source>
</evidence>
<feature type="transmembrane region" description="Helical" evidence="6">
    <location>
        <begin position="521"/>
        <end position="542"/>
    </location>
</feature>
<feature type="transmembrane region" description="Helical" evidence="6">
    <location>
        <begin position="166"/>
        <end position="186"/>
    </location>
</feature>